<evidence type="ECO:0000256" key="2">
    <source>
        <dbReference type="ARBA" id="ARBA00022490"/>
    </source>
</evidence>
<feature type="signal peptide" evidence="8">
    <location>
        <begin position="1"/>
        <end position="27"/>
    </location>
</feature>
<dbReference type="OrthoDB" id="1523646at2"/>
<comment type="subcellular location">
    <subcellularLocation>
        <location evidence="1">Cytoplasm</location>
    </subcellularLocation>
</comment>
<dbReference type="PANTHER" id="PTHR46630:SF1">
    <property type="entry name" value="TETRATRICOPEPTIDE REPEAT PROTEIN 29"/>
    <property type="match status" value="1"/>
</dbReference>
<dbReference type="InterPro" id="IPR019734">
    <property type="entry name" value="TPR_rpt"/>
</dbReference>
<dbReference type="SMART" id="SM00028">
    <property type="entry name" value="TPR"/>
    <property type="match status" value="5"/>
</dbReference>
<sequence length="701" mass="77475">MQKIKRQFRRVLVLVAASAVWQMKLLAAQAPATALAQAQASLSVDTRTVNLPALEQAQQRRIDSLRTLVEANLTPDKARVVLLTELARALKLRQVKEARPVLEEAVRLARQLERHDLMAETLLDLADHHISLANYRLAERYLQDAQREFAITNDLGGEVRCLGRLALVADQQGQYAASLAYCYQGMAKATTSNTRRFHTSLKIQAGNTFIKLGDYEHADEYLHEALAVAQHHDYPDRINLALGGLGDVARRQKLWAMARRYYLQSMAVSQRLGLAPEVLAMQLNLAELDERQGNYAAALALGHPVLRQSVAVGQLLAIPRALGLLAWASLRLGRPDSAIHYGKRSLRASQAVRSKEGARAANEVLALAYAARKDFAQAYTASSGRKAYNDSLLNEATTNRTAALRLNFELGQQQNQIKLLTQQARLQAQQRELDRLRQQTQLIGFVGISLLALLLAGFFFWRFRQRQAARETALRTALAADLRDDVGTLLRQISLQSNLLQEGLADAAGQRLQINRLSDASRTAVRQLNDVVWSLDAQNDYLTDLLTRMRDYGHEVLCPRTIELDFTLPTDLPVYRLHARLRRNLYLIYKESLQNILKHAQAVSRVTVCVRLEGPQLILDIVDNGQRGANGPSAASGRNQKGLATIHERATAIGGAATMGPVLAANGTVTGYGVRVAVPLPQQLAQGSPQAATTRSVTKKG</sequence>
<evidence type="ECO:0000256" key="6">
    <source>
        <dbReference type="PROSITE-ProRule" id="PRU00339"/>
    </source>
</evidence>
<keyword evidence="4 6" id="KW-0802">TPR repeat</keyword>
<evidence type="ECO:0000256" key="4">
    <source>
        <dbReference type="ARBA" id="ARBA00022803"/>
    </source>
</evidence>
<dbReference type="Gene3D" id="3.30.565.10">
    <property type="entry name" value="Histidine kinase-like ATPase, C-terminal domain"/>
    <property type="match status" value="1"/>
</dbReference>
<dbReference type="STRING" id="1227077.SAMN04515668_0803"/>
<dbReference type="InterPro" id="IPR051476">
    <property type="entry name" value="Bac_ResReg_Asp_Phosphatase"/>
</dbReference>
<keyword evidence="7" id="KW-0472">Membrane</keyword>
<protein>
    <submittedName>
        <fullName evidence="9">Tetratricopeptide repeat-containing protein</fullName>
    </submittedName>
</protein>
<keyword evidence="7" id="KW-1133">Transmembrane helix</keyword>
<proteinExistence type="inferred from homology"/>
<dbReference type="InterPro" id="IPR036890">
    <property type="entry name" value="HATPase_C_sf"/>
</dbReference>
<evidence type="ECO:0000256" key="8">
    <source>
        <dbReference type="SAM" id="SignalP"/>
    </source>
</evidence>
<dbReference type="SUPFAM" id="SSF48452">
    <property type="entry name" value="TPR-like"/>
    <property type="match status" value="2"/>
</dbReference>
<gene>
    <name evidence="9" type="ORF">SAMN04515668_0803</name>
</gene>
<reference evidence="10" key="1">
    <citation type="submission" date="2016-10" db="EMBL/GenBank/DDBJ databases">
        <authorList>
            <person name="Varghese N."/>
            <person name="Submissions S."/>
        </authorList>
    </citation>
    <scope>NUCLEOTIDE SEQUENCE [LARGE SCALE GENOMIC DNA]</scope>
    <source>
        <strain evidence="10">OR362-8,ATCC BAA-1266,JCM 13504</strain>
    </source>
</reference>
<keyword evidence="8" id="KW-0732">Signal</keyword>
<feature type="chain" id="PRO_5011647856" evidence="8">
    <location>
        <begin position="28"/>
        <end position="701"/>
    </location>
</feature>
<accession>A0A1I5U7V6</accession>
<dbReference type="AlphaFoldDB" id="A0A1I5U7V6"/>
<dbReference type="Pfam" id="PF13424">
    <property type="entry name" value="TPR_12"/>
    <property type="match status" value="1"/>
</dbReference>
<evidence type="ECO:0000256" key="7">
    <source>
        <dbReference type="SAM" id="Phobius"/>
    </source>
</evidence>
<keyword evidence="3" id="KW-0677">Repeat</keyword>
<dbReference type="SUPFAM" id="SSF55874">
    <property type="entry name" value="ATPase domain of HSP90 chaperone/DNA topoisomerase II/histidine kinase"/>
    <property type="match status" value="1"/>
</dbReference>
<dbReference type="GO" id="GO:0005737">
    <property type="term" value="C:cytoplasm"/>
    <property type="evidence" value="ECO:0007669"/>
    <property type="project" value="UniProtKB-SubCell"/>
</dbReference>
<dbReference type="Gene3D" id="1.25.40.10">
    <property type="entry name" value="Tetratricopeptide repeat domain"/>
    <property type="match status" value="2"/>
</dbReference>
<evidence type="ECO:0000256" key="1">
    <source>
        <dbReference type="ARBA" id="ARBA00004496"/>
    </source>
</evidence>
<keyword evidence="2" id="KW-0963">Cytoplasm</keyword>
<keyword evidence="10" id="KW-1185">Reference proteome</keyword>
<evidence type="ECO:0000256" key="3">
    <source>
        <dbReference type="ARBA" id="ARBA00022737"/>
    </source>
</evidence>
<dbReference type="Proteomes" id="UP000199029">
    <property type="component" value="Unassembled WGS sequence"/>
</dbReference>
<name>A0A1I5U7V6_HYMAR</name>
<dbReference type="PROSITE" id="PS50005">
    <property type="entry name" value="TPR"/>
    <property type="match status" value="1"/>
</dbReference>
<evidence type="ECO:0000256" key="5">
    <source>
        <dbReference type="ARBA" id="ARBA00038253"/>
    </source>
</evidence>
<dbReference type="EMBL" id="FOXS01000001">
    <property type="protein sequence ID" value="SFP91373.1"/>
    <property type="molecule type" value="Genomic_DNA"/>
</dbReference>
<dbReference type="InterPro" id="IPR011990">
    <property type="entry name" value="TPR-like_helical_dom_sf"/>
</dbReference>
<evidence type="ECO:0000313" key="9">
    <source>
        <dbReference type="EMBL" id="SFP91373.1"/>
    </source>
</evidence>
<organism evidence="9 10">
    <name type="scientific">Hymenobacter arizonensis</name>
    <name type="common">Siccationidurans arizonensis</name>
    <dbReference type="NCBI Taxonomy" id="1227077"/>
    <lineage>
        <taxon>Bacteria</taxon>
        <taxon>Pseudomonadati</taxon>
        <taxon>Bacteroidota</taxon>
        <taxon>Cytophagia</taxon>
        <taxon>Cytophagales</taxon>
        <taxon>Hymenobacteraceae</taxon>
        <taxon>Hymenobacter</taxon>
    </lineage>
</organism>
<dbReference type="CDD" id="cd16917">
    <property type="entry name" value="HATPase_UhpB-NarQ-NarX-like"/>
    <property type="match status" value="1"/>
</dbReference>
<keyword evidence="7" id="KW-0812">Transmembrane</keyword>
<feature type="repeat" description="TPR" evidence="6">
    <location>
        <begin position="199"/>
        <end position="232"/>
    </location>
</feature>
<evidence type="ECO:0000313" key="10">
    <source>
        <dbReference type="Proteomes" id="UP000199029"/>
    </source>
</evidence>
<feature type="transmembrane region" description="Helical" evidence="7">
    <location>
        <begin position="442"/>
        <end position="461"/>
    </location>
</feature>
<dbReference type="PANTHER" id="PTHR46630">
    <property type="entry name" value="TETRATRICOPEPTIDE REPEAT PROTEIN 29"/>
    <property type="match status" value="1"/>
</dbReference>
<comment type="similarity">
    <text evidence="5">Belongs to the Rap family.</text>
</comment>